<name>A0A175YEY1_DAUCS</name>
<dbReference type="EMBL" id="LNRQ01000009">
    <property type="protein sequence ID" value="KZM82214.1"/>
    <property type="molecule type" value="Genomic_DNA"/>
</dbReference>
<accession>A0A175YEY1</accession>
<evidence type="ECO:0000313" key="2">
    <source>
        <dbReference type="EMBL" id="KZM82214.1"/>
    </source>
</evidence>
<dbReference type="AlphaFoldDB" id="A0A175YEY1"/>
<reference evidence="2" key="1">
    <citation type="journal article" date="2016" name="Nat. Genet.">
        <title>A high-quality carrot genome assembly provides new insights into carotenoid accumulation and asterid genome evolution.</title>
        <authorList>
            <person name="Iorizzo M."/>
            <person name="Ellison S."/>
            <person name="Senalik D."/>
            <person name="Zeng P."/>
            <person name="Satapoomin P."/>
            <person name="Huang J."/>
            <person name="Bowman M."/>
            <person name="Iovene M."/>
            <person name="Sanseverino W."/>
            <person name="Cavagnaro P."/>
            <person name="Yildiz M."/>
            <person name="Macko-Podgorni A."/>
            <person name="Moranska E."/>
            <person name="Grzebelus E."/>
            <person name="Grzebelus D."/>
            <person name="Ashrafi H."/>
            <person name="Zheng Z."/>
            <person name="Cheng S."/>
            <person name="Spooner D."/>
            <person name="Van Deynze A."/>
            <person name="Simon P."/>
        </authorList>
    </citation>
    <scope>NUCLEOTIDE SEQUENCE [LARGE SCALE GENOMIC DNA]</scope>
    <source>
        <tissue evidence="2">Leaf</tissue>
    </source>
</reference>
<comment type="caution">
    <text evidence="2">The sequence shown here is derived from an EMBL/GenBank/DDBJ whole genome shotgun (WGS) entry which is preliminary data.</text>
</comment>
<protein>
    <submittedName>
        <fullName evidence="2">Uncharacterized protein</fullName>
    </submittedName>
</protein>
<gene>
    <name evidence="2" type="ORF">DCAR_029783</name>
</gene>
<proteinExistence type="predicted"/>
<organism evidence="2">
    <name type="scientific">Daucus carota subsp. sativus</name>
    <name type="common">Carrot</name>
    <dbReference type="NCBI Taxonomy" id="79200"/>
    <lineage>
        <taxon>Eukaryota</taxon>
        <taxon>Viridiplantae</taxon>
        <taxon>Streptophyta</taxon>
        <taxon>Embryophyta</taxon>
        <taxon>Tracheophyta</taxon>
        <taxon>Spermatophyta</taxon>
        <taxon>Magnoliopsida</taxon>
        <taxon>eudicotyledons</taxon>
        <taxon>Gunneridae</taxon>
        <taxon>Pentapetalae</taxon>
        <taxon>asterids</taxon>
        <taxon>campanulids</taxon>
        <taxon>Apiales</taxon>
        <taxon>Apiaceae</taxon>
        <taxon>Apioideae</taxon>
        <taxon>Scandiceae</taxon>
        <taxon>Daucinae</taxon>
        <taxon>Daucus</taxon>
        <taxon>Daucus sect. Daucus</taxon>
    </lineage>
</organism>
<evidence type="ECO:0000256" key="1">
    <source>
        <dbReference type="SAM" id="MobiDB-lite"/>
    </source>
</evidence>
<sequence>MDTSTIGSVKNRKSGANARHSSFAPMSSYSSSTVQNTNLCHCGLVPVLKTSWIDNNPRNERKGCGYYRWHDPPVEGRSKGIIPGLLRKLSCRSLGDYQVLKTSWIDNNPRNERKGCGYYRWHDPPVEGRSKGIIPGLLRKLSCRSLGDYQVLKTSWIDNNPRNERKGRGYYRWHDPPVEGRSKGIIPGLLRKLSCRSLGDYQDLD</sequence>
<dbReference type="Gramene" id="KZM82214">
    <property type="protein sequence ID" value="KZM82214"/>
    <property type="gene ID" value="DCAR_029783"/>
</dbReference>
<feature type="region of interest" description="Disordered" evidence="1">
    <location>
        <begin position="1"/>
        <end position="29"/>
    </location>
</feature>
<dbReference type="PANTHER" id="PTHR33248">
    <property type="entry name" value="ZINC ION-BINDING PROTEIN"/>
    <property type="match status" value="1"/>
</dbReference>